<dbReference type="Pfam" id="PF00808">
    <property type="entry name" value="CBFD_NFYB_HMF"/>
    <property type="match status" value="1"/>
</dbReference>
<dbReference type="CDD" id="cd23645">
    <property type="entry name" value="HFD_Dpb3-like"/>
    <property type="match status" value="1"/>
</dbReference>
<comment type="subcellular location">
    <subcellularLocation>
        <location evidence="1">Nucleus</location>
    </subcellularLocation>
</comment>
<dbReference type="GO" id="GO:0006261">
    <property type="term" value="P:DNA-templated DNA replication"/>
    <property type="evidence" value="ECO:0007669"/>
    <property type="project" value="TreeGrafter"/>
</dbReference>
<feature type="domain" description="Transcription factor CBF/NF-Y/archaeal histone" evidence="4">
    <location>
        <begin position="20"/>
        <end position="84"/>
    </location>
</feature>
<evidence type="ECO:0000256" key="1">
    <source>
        <dbReference type="ARBA" id="ARBA00004123"/>
    </source>
</evidence>
<dbReference type="Gramene" id="rna-gnl|WGS:JABURB|Cocit.L4631.1">
    <property type="protein sequence ID" value="cds-KAF7846312.1"/>
    <property type="gene ID" value="gene-BT93_L4631"/>
</dbReference>
<dbReference type="EMBL" id="MU093762">
    <property type="protein sequence ID" value="KAF7846312.1"/>
    <property type="molecule type" value="Genomic_DNA"/>
</dbReference>
<dbReference type="PANTHER" id="PTHR10252:SF54">
    <property type="entry name" value="CHROMATIN ACCESSIBILITY COMPLEX PROTEIN 1"/>
    <property type="match status" value="1"/>
</dbReference>
<evidence type="ECO:0000256" key="3">
    <source>
        <dbReference type="SAM" id="MobiDB-lite"/>
    </source>
</evidence>
<dbReference type="Gene3D" id="1.10.20.10">
    <property type="entry name" value="Histone, subunit A"/>
    <property type="match status" value="1"/>
</dbReference>
<name>A0A8T0CHT7_CORYI</name>
<dbReference type="InterPro" id="IPR050568">
    <property type="entry name" value="Transcr_DNA_Rep_Reg"/>
</dbReference>
<keyword evidence="2" id="KW-0539">Nucleus</keyword>
<protein>
    <recommendedName>
        <fullName evidence="4">Transcription factor CBF/NF-Y/archaeal histone domain-containing protein</fullName>
    </recommendedName>
</protein>
<dbReference type="GO" id="GO:0008623">
    <property type="term" value="C:CHRAC"/>
    <property type="evidence" value="ECO:0007669"/>
    <property type="project" value="TreeGrafter"/>
</dbReference>
<reference evidence="5" key="1">
    <citation type="submission" date="2020-05" db="EMBL/GenBank/DDBJ databases">
        <title>WGS assembly of Corymbia citriodora subspecies variegata.</title>
        <authorList>
            <person name="Barry K."/>
            <person name="Hundley H."/>
            <person name="Shu S."/>
            <person name="Jenkins J."/>
            <person name="Grimwood J."/>
            <person name="Baten A."/>
        </authorList>
    </citation>
    <scope>NUCLEOTIDE SEQUENCE</scope>
    <source>
        <strain evidence="5">CV2-018</strain>
    </source>
</reference>
<proteinExistence type="predicted"/>
<dbReference type="PANTHER" id="PTHR10252">
    <property type="entry name" value="HISTONE-LIKE TRANSCRIPTION FACTOR CCAAT-RELATED"/>
    <property type="match status" value="1"/>
</dbReference>
<dbReference type="AlphaFoldDB" id="A0A8T0CHT7"/>
<dbReference type="OrthoDB" id="1742890at2759"/>
<feature type="compositionally biased region" description="Polar residues" evidence="3">
    <location>
        <begin position="129"/>
        <end position="149"/>
    </location>
</feature>
<comment type="caution">
    <text evidence="5">The sequence shown here is derived from an EMBL/GenBank/DDBJ whole genome shotgun (WGS) entry which is preliminary data.</text>
</comment>
<dbReference type="Proteomes" id="UP000806378">
    <property type="component" value="Unassembled WGS sequence"/>
</dbReference>
<dbReference type="InterPro" id="IPR003958">
    <property type="entry name" value="CBFA_NFYB_domain"/>
</dbReference>
<dbReference type="GO" id="GO:0046982">
    <property type="term" value="F:protein heterodimerization activity"/>
    <property type="evidence" value="ECO:0007669"/>
    <property type="project" value="InterPro"/>
</dbReference>
<evidence type="ECO:0000259" key="4">
    <source>
        <dbReference type="Pfam" id="PF00808"/>
    </source>
</evidence>
<feature type="region of interest" description="Disordered" evidence="3">
    <location>
        <begin position="108"/>
        <end position="183"/>
    </location>
</feature>
<evidence type="ECO:0000313" key="6">
    <source>
        <dbReference type="Proteomes" id="UP000806378"/>
    </source>
</evidence>
<evidence type="ECO:0000256" key="2">
    <source>
        <dbReference type="ARBA" id="ARBA00023242"/>
    </source>
</evidence>
<gene>
    <name evidence="5" type="ORF">BT93_L4631</name>
</gene>
<dbReference type="InterPro" id="IPR009072">
    <property type="entry name" value="Histone-fold"/>
</dbReference>
<feature type="compositionally biased region" description="Basic and acidic residues" evidence="3">
    <location>
        <begin position="108"/>
        <end position="128"/>
    </location>
</feature>
<organism evidence="5 6">
    <name type="scientific">Corymbia citriodora subsp. variegata</name>
    <dbReference type="NCBI Taxonomy" id="360336"/>
    <lineage>
        <taxon>Eukaryota</taxon>
        <taxon>Viridiplantae</taxon>
        <taxon>Streptophyta</taxon>
        <taxon>Embryophyta</taxon>
        <taxon>Tracheophyta</taxon>
        <taxon>Spermatophyta</taxon>
        <taxon>Magnoliopsida</taxon>
        <taxon>eudicotyledons</taxon>
        <taxon>Gunneridae</taxon>
        <taxon>Pentapetalae</taxon>
        <taxon>rosids</taxon>
        <taxon>malvids</taxon>
        <taxon>Myrtales</taxon>
        <taxon>Myrtaceae</taxon>
        <taxon>Myrtoideae</taxon>
        <taxon>Eucalypteae</taxon>
        <taxon>Corymbia</taxon>
    </lineage>
</organism>
<evidence type="ECO:0000313" key="5">
    <source>
        <dbReference type="EMBL" id="KAF7846312.1"/>
    </source>
</evidence>
<sequence>MPYNTNAIPRPEEVTGTSALPLARVKKIIAQDEDVAQCSNAAAFAISIATEEFVRYLTEQAFNVAKSEAKPRRTIAYKDVAAAVAKFDSLQFLSDTVPRTVTYKQVKEKKLPEQKRETNGTAEEDNKQKSITSMMQPNANGFPIRQSTPPFRDHSMANSPILDRTQMPPDQSRPINQDIDMQD</sequence>
<accession>A0A8T0CHT7</accession>
<dbReference type="SUPFAM" id="SSF47113">
    <property type="entry name" value="Histone-fold"/>
    <property type="match status" value="1"/>
</dbReference>
<keyword evidence="6" id="KW-1185">Reference proteome</keyword>